<feature type="compositionally biased region" description="Basic and acidic residues" evidence="1">
    <location>
        <begin position="464"/>
        <end position="480"/>
    </location>
</feature>
<accession>A0A8I3AVZ8</accession>
<feature type="compositionally biased region" description="Basic and acidic residues" evidence="1">
    <location>
        <begin position="432"/>
        <end position="448"/>
    </location>
</feature>
<dbReference type="PANTHER" id="PTHR39461:SF1">
    <property type="entry name" value="LEA DOMAIN PROTEIN (AFU_ORTHOLOGUE AFUA_8G04920)"/>
    <property type="match status" value="1"/>
</dbReference>
<dbReference type="InterPro" id="IPR022124">
    <property type="entry name" value="DUF3659"/>
</dbReference>
<evidence type="ECO:0000313" key="3">
    <source>
        <dbReference type="EMBL" id="KAG7141368.1"/>
    </source>
</evidence>
<protein>
    <recommendedName>
        <fullName evidence="2">DUF6987 domain-containing protein</fullName>
    </recommendedName>
</protein>
<comment type="caution">
    <text evidence="3">The sequence shown here is derived from an EMBL/GenBank/DDBJ whole genome shotgun (WGS) entry which is preliminary data.</text>
</comment>
<feature type="compositionally biased region" description="Basic and acidic residues" evidence="1">
    <location>
        <begin position="487"/>
        <end position="514"/>
    </location>
</feature>
<dbReference type="Pfam" id="PF12396">
    <property type="entry name" value="DUF3659"/>
    <property type="match status" value="9"/>
</dbReference>
<dbReference type="Pfam" id="PF22485">
    <property type="entry name" value="DUF6987"/>
    <property type="match status" value="1"/>
</dbReference>
<dbReference type="EMBL" id="JAEMWZ010000032">
    <property type="protein sequence ID" value="KAG7141368.1"/>
    <property type="molecule type" value="Genomic_DNA"/>
</dbReference>
<feature type="region of interest" description="Disordered" evidence="1">
    <location>
        <begin position="1091"/>
        <end position="1119"/>
    </location>
</feature>
<feature type="compositionally biased region" description="Basic and acidic residues" evidence="1">
    <location>
        <begin position="139"/>
        <end position="190"/>
    </location>
</feature>
<reference evidence="3" key="1">
    <citation type="journal article" date="2021" name="Mol. Plant Pathol.">
        <title>A 20-kb lineage-specific genomic region tames virulence in pathogenic amphidiploid Verticillium longisporum.</title>
        <authorList>
            <person name="Harting R."/>
            <person name="Starke J."/>
            <person name="Kusch H."/>
            <person name="Poggeler S."/>
            <person name="Maurus I."/>
            <person name="Schluter R."/>
            <person name="Landesfeind M."/>
            <person name="Bulla I."/>
            <person name="Nowrousian M."/>
            <person name="de Jonge R."/>
            <person name="Stahlhut G."/>
            <person name="Hoff K.J."/>
            <person name="Asshauer K.P."/>
            <person name="Thurmer A."/>
            <person name="Stanke M."/>
            <person name="Daniel R."/>
            <person name="Morgenstern B."/>
            <person name="Thomma B.P.H.J."/>
            <person name="Kronstad J.W."/>
            <person name="Braus-Stromeyer S.A."/>
            <person name="Braus G.H."/>
        </authorList>
    </citation>
    <scope>NUCLEOTIDE SEQUENCE</scope>
    <source>
        <strain evidence="3">Vl32</strain>
    </source>
</reference>
<organism evidence="3 4">
    <name type="scientific">Verticillium longisporum</name>
    <name type="common">Verticillium dahliae var. longisporum</name>
    <dbReference type="NCBI Taxonomy" id="100787"/>
    <lineage>
        <taxon>Eukaryota</taxon>
        <taxon>Fungi</taxon>
        <taxon>Dikarya</taxon>
        <taxon>Ascomycota</taxon>
        <taxon>Pezizomycotina</taxon>
        <taxon>Sordariomycetes</taxon>
        <taxon>Hypocreomycetidae</taxon>
        <taxon>Glomerellales</taxon>
        <taxon>Plectosphaerellaceae</taxon>
        <taxon>Verticillium</taxon>
    </lineage>
</organism>
<sequence>MGDTTTKKAEDTKQSAGQDEISESNLAAGVVGKSGEIINEQGETVGKITEGDPGDLGDIVGKDGGIVGKALPLDNASAGGSKKGIFGTLMGATKGVKGVVDTVDGTVQTVEKGLPLVGSLTKGLGLGNGGGGFGGLLGKKQEDRSAEDKAATTEEAKKELFDNSDKAAEAAPIDLKDQEAVDNAKTEVETKSQPPQSEASESKDEATEATTEASTDDNETVKQSDKGLTDTVSGAVGGAKDAVESTASGAKDTVEDTTSGAKDTVEDTTQKTTDTAEDTTTKATDTVEDTTSKATDAAEDTTSKANDTTEDTTAKATDAAEDTTSKATDAAEDTTSKATDAAEDTTSKATDAVDDTTSKATDAADDTTSKATDAAEDTTSKATDAAEDTTSKATDAADDTTSKKTDSVEKTADDVKDTAEETTETAQTTVDDTTKDVPKDTDSAKGLDDTADDALDTAEQTTSDAKDSADKTTSNDKVEDTEAAAEGAKDSAEETAEGAKDTAEETAEDAKDAASEAPKGLSEQAQSQLDEMETVADVQVENPFQQFEGAQLDDEGKVLFDNQSIGKVVEGDPLELANKEIAPDGAILNDDGSEIGRVEFKSEIAEDLQKQAEALAGLKDAKVNKAGNLVKNDAVIGRIVEGTVKNLVGRKADAQGRIWNDSGEQIGRAEPLADKEREEFKEPSPFEDFPDAVVQSNGDVTFEGEKIGVLVEGDAKKLKGKRIDDDGEVQDRQGNVLGRAERWEPEEEEAAPEVDNSLLAEKRVNKAGLVVDSHGTAFGRVIEGDVAKLINRMCNKKGEVLSESGEVLGRAELIPEHERHEKKDQPFENFPDAVVQANGDVTNNSEIVGRLIEGDAKKLQNSKVDADGDVVRDGNVIGKAERYTPEEPEAEPEQDKSILGGKRVNKAGFVVDSSGVPYGRVIEGDISRLVNRMCDKQGNVLSESGDKLGVAEVLPEGERELKKEGPFAELPGCTVAKDGTVVTPSADIVGRLIEGDRKKLFGREVDADGEILHQGNVIGRAERWEPEPEPEKEKGPFAGLKVNKQGDVYRDGELVARLTSGELSVCSGAEIDDDNDVINHKGTPVGHVTAIADIPEPEPEEPKESEEEKKAREEAEQDEKIAKNLASQVEQSLDKIRPICKMITDKIDKAERTPKDELDEDALVKEVKPLIEEGGNILSELNGTIRAMDPDGHIQRNAKHKSSTSEASPAEHHLADLLKELSGSVVTCVENAKKKIADMPHAKKHLNPLWVLLTEPLGQILAAVGLLLAGVLNLVGRLLSGLGLGGIIDGLLGTLGLNRVLDGLGLGSITGALTGKNK</sequence>
<feature type="region of interest" description="Disordered" evidence="1">
    <location>
        <begin position="1"/>
        <end position="26"/>
    </location>
</feature>
<dbReference type="InterPro" id="IPR054256">
    <property type="entry name" value="DUF6987"/>
</dbReference>
<evidence type="ECO:0000313" key="4">
    <source>
        <dbReference type="Proteomes" id="UP000689129"/>
    </source>
</evidence>
<feature type="compositionally biased region" description="Basic and acidic residues" evidence="1">
    <location>
        <begin position="1100"/>
        <end position="1119"/>
    </location>
</feature>
<dbReference type="OrthoDB" id="4850941at2759"/>
<feature type="region of interest" description="Disordered" evidence="1">
    <location>
        <begin position="134"/>
        <end position="535"/>
    </location>
</feature>
<feature type="compositionally biased region" description="Basic and acidic residues" evidence="1">
    <location>
        <begin position="219"/>
        <end position="228"/>
    </location>
</feature>
<gene>
    <name evidence="3" type="ORF">HYQ45_002018</name>
</gene>
<dbReference type="Proteomes" id="UP000689129">
    <property type="component" value="Unassembled WGS sequence"/>
</dbReference>
<name>A0A8I3AVZ8_VERLO</name>
<dbReference type="PANTHER" id="PTHR39461">
    <property type="entry name" value="LEA DOMAIN PROTEIN (AFU_ORTHOLOGUE AFUA_8G04920)"/>
    <property type="match status" value="1"/>
</dbReference>
<proteinExistence type="predicted"/>
<evidence type="ECO:0000256" key="1">
    <source>
        <dbReference type="SAM" id="MobiDB-lite"/>
    </source>
</evidence>
<feature type="compositionally biased region" description="Basic and acidic residues" evidence="1">
    <location>
        <begin position="400"/>
        <end position="419"/>
    </location>
</feature>
<evidence type="ECO:0000259" key="2">
    <source>
        <dbReference type="Pfam" id="PF22485"/>
    </source>
</evidence>
<feature type="domain" description="DUF6987" evidence="2">
    <location>
        <begin position="1110"/>
        <end position="1308"/>
    </location>
</feature>
<feature type="compositionally biased region" description="Basic and acidic residues" evidence="1">
    <location>
        <begin position="1"/>
        <end position="13"/>
    </location>
</feature>